<protein>
    <submittedName>
        <fullName evidence="1">Uncharacterized protein</fullName>
    </submittedName>
</protein>
<evidence type="ECO:0000313" key="2">
    <source>
        <dbReference type="Proteomes" id="UP000230821"/>
    </source>
</evidence>
<evidence type="ECO:0000313" key="1">
    <source>
        <dbReference type="EMBL" id="PIE35758.1"/>
    </source>
</evidence>
<sequence>MILIQAITIADHACENHKDSVDCIKRNISPGNYIPLENNPARVSNPGWVDLVFIMTAERPAHMTTSAKDTVVTNSRTRYNTLIKHTGTKHTKNL</sequence>
<organism evidence="1 2">
    <name type="scientific">candidate division KSB3 bacterium</name>
    <dbReference type="NCBI Taxonomy" id="2044937"/>
    <lineage>
        <taxon>Bacteria</taxon>
        <taxon>candidate division KSB3</taxon>
    </lineage>
</organism>
<accession>A0A2G6KJA6</accession>
<reference evidence="1 2" key="1">
    <citation type="submission" date="2017-10" db="EMBL/GenBank/DDBJ databases">
        <title>Novel microbial diversity and functional potential in the marine mammal oral microbiome.</title>
        <authorList>
            <person name="Dudek N.K."/>
            <person name="Sun C.L."/>
            <person name="Burstein D."/>
            <person name="Kantor R.S."/>
            <person name="Aliaga Goltsman D.S."/>
            <person name="Bik E.M."/>
            <person name="Thomas B.C."/>
            <person name="Banfield J.F."/>
            <person name="Relman D.A."/>
        </authorList>
    </citation>
    <scope>NUCLEOTIDE SEQUENCE [LARGE SCALE GENOMIC DNA]</scope>
    <source>
        <strain evidence="1">DOLJORAL78_47_16</strain>
    </source>
</reference>
<gene>
    <name evidence="1" type="ORF">CSA56_03020</name>
</gene>
<dbReference type="AlphaFoldDB" id="A0A2G6KJA6"/>
<comment type="caution">
    <text evidence="1">The sequence shown here is derived from an EMBL/GenBank/DDBJ whole genome shotgun (WGS) entry which is preliminary data.</text>
</comment>
<name>A0A2G6KJA6_9BACT</name>
<dbReference type="Proteomes" id="UP000230821">
    <property type="component" value="Unassembled WGS sequence"/>
</dbReference>
<proteinExistence type="predicted"/>
<dbReference type="EMBL" id="PDSK01000034">
    <property type="protein sequence ID" value="PIE35758.1"/>
    <property type="molecule type" value="Genomic_DNA"/>
</dbReference>